<gene>
    <name evidence="3" type="ORF">KBO27_16975</name>
</gene>
<comment type="caution">
    <text evidence="3">The sequence shown here is derived from an EMBL/GenBank/DDBJ whole genome shotgun (WGS) entry which is preliminary data.</text>
</comment>
<evidence type="ECO:0000313" key="4">
    <source>
        <dbReference type="Proteomes" id="UP000674084"/>
    </source>
</evidence>
<reference evidence="3 4" key="1">
    <citation type="submission" date="2021-04" db="EMBL/GenBank/DDBJ databases">
        <title>Whole-genome sequencing of Saccharopolyspora endophytica KCTC 19397.</title>
        <authorList>
            <person name="Ay H."/>
            <person name="Saygin H."/>
            <person name="Sahin N."/>
        </authorList>
    </citation>
    <scope>NUCLEOTIDE SEQUENCE [LARGE SCALE GENOMIC DNA]</scope>
    <source>
        <strain evidence="3 4">KCTC 19397</strain>
    </source>
</reference>
<accession>A0ABS5DHD1</accession>
<dbReference type="InterPro" id="IPR008928">
    <property type="entry name" value="6-hairpin_glycosidase_sf"/>
</dbReference>
<dbReference type="Gene3D" id="1.50.10.10">
    <property type="match status" value="1"/>
</dbReference>
<dbReference type="EMBL" id="JAGPXE010000006">
    <property type="protein sequence ID" value="MBQ0925650.1"/>
    <property type="molecule type" value="Genomic_DNA"/>
</dbReference>
<dbReference type="PANTHER" id="PTHR36845:SF1">
    <property type="entry name" value="HYDROLASE, PUTATIVE (AFU_ORTHOLOGUE AFUA_7G05090)-RELATED"/>
    <property type="match status" value="1"/>
</dbReference>
<name>A0ABS5DHD1_9PSEU</name>
<proteinExistence type="inferred from homology"/>
<organism evidence="3 4">
    <name type="scientific">Saccharopolyspora endophytica</name>
    <dbReference type="NCBI Taxonomy" id="543886"/>
    <lineage>
        <taxon>Bacteria</taxon>
        <taxon>Bacillati</taxon>
        <taxon>Actinomycetota</taxon>
        <taxon>Actinomycetes</taxon>
        <taxon>Pseudonocardiales</taxon>
        <taxon>Pseudonocardiaceae</taxon>
        <taxon>Saccharopolyspora</taxon>
    </lineage>
</organism>
<dbReference type="SUPFAM" id="SSF48208">
    <property type="entry name" value="Six-hairpin glycosidases"/>
    <property type="match status" value="1"/>
</dbReference>
<evidence type="ECO:0000313" key="3">
    <source>
        <dbReference type="EMBL" id="MBQ0925650.1"/>
    </source>
</evidence>
<comment type="similarity">
    <text evidence="2">Belongs to the glycosyl hydrolase 88 family.</text>
</comment>
<dbReference type="InterPro" id="IPR052369">
    <property type="entry name" value="UG_Glycosaminoglycan_Hydrolase"/>
</dbReference>
<keyword evidence="4" id="KW-1185">Reference proteome</keyword>
<sequence>MKHNDEIAAAFDSIRIGASDVLSLIETTAPGGIPTFSYLTGGYERGESYDPDHWASFQWAGFLTGRLWLTAQHFSDDRIRQAADVVSRTVARTLAARPPKFSAAGSDLFYSACLGARVTGDSDLADAALAATRRYAENFVPEIDAFLQVPGVNRAVIDTGLNLLPFYWAAEREPALLDFAVCHNRALLRAGIVRDDGSVYQAIEFRPGTAEPRRRYNMQGCSDSTTWARGQSWAMHNYTNAFEATGDAEFLDVARAASRWYVEHLPADNVPHYDFGDPAIPHVPRDSCSAAISANALLKLAALDPASASWALPAGRAIIDELVAHYLSPGGVLLRGSWGRLPPEKAGAGISRFPLEDVMPYGNYWIVEALYRCSHDDWSLLSLSTNNEERIR</sequence>
<dbReference type="InterPro" id="IPR012341">
    <property type="entry name" value="6hp_glycosidase-like_sf"/>
</dbReference>
<keyword evidence="1" id="KW-0378">Hydrolase</keyword>
<evidence type="ECO:0000256" key="1">
    <source>
        <dbReference type="ARBA" id="ARBA00022801"/>
    </source>
</evidence>
<evidence type="ECO:0008006" key="5">
    <source>
        <dbReference type="Google" id="ProtNLM"/>
    </source>
</evidence>
<dbReference type="Proteomes" id="UP000674084">
    <property type="component" value="Unassembled WGS sequence"/>
</dbReference>
<dbReference type="PANTHER" id="PTHR36845">
    <property type="entry name" value="HYDROLASE, PUTATIVE (AFU_ORTHOLOGUE AFUA_7G05090)-RELATED"/>
    <property type="match status" value="1"/>
</dbReference>
<dbReference type="RefSeq" id="WP_210970962.1">
    <property type="nucleotide sequence ID" value="NZ_JAGPXE010000006.1"/>
</dbReference>
<protein>
    <recommendedName>
        <fullName evidence="5">Glucuronyl hydrolase</fullName>
    </recommendedName>
</protein>
<evidence type="ECO:0000256" key="2">
    <source>
        <dbReference type="ARBA" id="ARBA00038358"/>
    </source>
</evidence>